<evidence type="ECO:0000313" key="3">
    <source>
        <dbReference type="Proteomes" id="UP000060390"/>
    </source>
</evidence>
<dbReference type="GeneID" id="26009602"/>
<gene>
    <name evidence="2" type="ORF">HLASA_0229</name>
</gene>
<feature type="transmembrane region" description="Helical" evidence="1">
    <location>
        <begin position="16"/>
        <end position="37"/>
    </location>
</feature>
<feature type="transmembrane region" description="Helical" evidence="1">
    <location>
        <begin position="267"/>
        <end position="286"/>
    </location>
</feature>
<dbReference type="RefSeq" id="WP_054519457.1">
    <property type="nucleotide sequence ID" value="NZ_CP011564.1"/>
</dbReference>
<dbReference type="Proteomes" id="UP000060390">
    <property type="component" value="Chromosome"/>
</dbReference>
<proteinExistence type="predicted"/>
<keyword evidence="1" id="KW-0812">Transmembrane</keyword>
<feature type="transmembrane region" description="Helical" evidence="1">
    <location>
        <begin position="102"/>
        <end position="121"/>
    </location>
</feature>
<evidence type="ECO:0008006" key="4">
    <source>
        <dbReference type="Google" id="ProtNLM"/>
    </source>
</evidence>
<feature type="transmembrane region" description="Helical" evidence="1">
    <location>
        <begin position="142"/>
        <end position="167"/>
    </location>
</feature>
<organism evidence="2 3">
    <name type="scientific">Halanaeroarchaeum sulfurireducens</name>
    <dbReference type="NCBI Taxonomy" id="1604004"/>
    <lineage>
        <taxon>Archaea</taxon>
        <taxon>Methanobacteriati</taxon>
        <taxon>Methanobacteriota</taxon>
        <taxon>Stenosarchaea group</taxon>
        <taxon>Halobacteria</taxon>
        <taxon>Halobacteriales</taxon>
        <taxon>Halobacteriaceae</taxon>
        <taxon>Halanaeroarchaeum</taxon>
    </lineage>
</organism>
<keyword evidence="1" id="KW-0472">Membrane</keyword>
<dbReference type="AlphaFoldDB" id="A0A0N9N7V2"/>
<reference evidence="3" key="1">
    <citation type="submission" date="2015-05" db="EMBL/GenBank/DDBJ databases">
        <title>Complete genome sequence of Halanaeroarchaeum sulfurireducens type strain M27-SA2, a sulfate-reducer haloarchaeon from marine anoxic lake Medee.</title>
        <authorList>
            <person name="Messina E."/>
            <person name="Kublanov I.V."/>
            <person name="Toshchakov S."/>
            <person name="Arcadi E."/>
            <person name="La Spada G."/>
            <person name="La Cono V."/>
            <person name="Yakimov M.M."/>
        </authorList>
    </citation>
    <scope>NUCLEOTIDE SEQUENCE [LARGE SCALE GENOMIC DNA]</scope>
    <source>
        <strain evidence="3">M27-SA2</strain>
    </source>
</reference>
<feature type="transmembrane region" description="Helical" evidence="1">
    <location>
        <begin position="187"/>
        <end position="209"/>
    </location>
</feature>
<sequence length="289" mass="29719">METGLAQRGSTSRNRLALGISALVFAALIGVLALGLVYGRTKLVGIVVFGFVAMMLGVLVGQLGEFATPARQIWAYGLASGAMLASAAALIAPKAIAQHPEYGGFAIAFGYLIGYAAHELGHLMTHYEMPINAATGELTLHALAAGSIMGVVYGALPSLTALFGYGIVAHKFPAGFTGTEAVKQADLPISVMIVPASAVAIAAIPLSIVTPDLSPIVKAIFFGVSAGVFAHVGIDMLPECSHVGSHSDSTGHGAVQCSREVDRLRQYAVLSTLLGAGAIFAMWQILAMG</sequence>
<name>A0A0N9N7V2_9EURY</name>
<evidence type="ECO:0000256" key="1">
    <source>
        <dbReference type="SAM" id="Phobius"/>
    </source>
</evidence>
<dbReference type="KEGG" id="hsf:HLASA_0229"/>
<feature type="transmembrane region" description="Helical" evidence="1">
    <location>
        <begin position="43"/>
        <end position="61"/>
    </location>
</feature>
<evidence type="ECO:0000313" key="2">
    <source>
        <dbReference type="EMBL" id="ALG81142.1"/>
    </source>
</evidence>
<accession>A0A0N9N7V2</accession>
<dbReference type="STRING" id="1604004.HLASA_0229"/>
<feature type="transmembrane region" description="Helical" evidence="1">
    <location>
        <begin position="73"/>
        <end position="96"/>
    </location>
</feature>
<protein>
    <recommendedName>
        <fullName evidence="4">ZIP family metal transporter</fullName>
    </recommendedName>
</protein>
<dbReference type="EMBL" id="CP011564">
    <property type="protein sequence ID" value="ALG81142.1"/>
    <property type="molecule type" value="Genomic_DNA"/>
</dbReference>
<reference evidence="2 3" key="2">
    <citation type="journal article" date="2016" name="Stand. Genomic Sci.">
        <title>Complete genome sequence of 'Halanaeroarchaeum sulfurireducens' M27-SA2, a sulfur-reducing and acetate-oxidizing haloarchaeon from the deep-sea hypersaline anoxic lake Medee.</title>
        <authorList>
            <person name="Messina E."/>
            <person name="Sorokin D.Y."/>
            <person name="Kublanov I.V."/>
            <person name="Toshchakov S."/>
            <person name="Lopatina A."/>
            <person name="Arcadi E."/>
            <person name="Smedile F."/>
            <person name="La Spada G."/>
            <person name="La Cono V."/>
            <person name="Yakimov M.M."/>
        </authorList>
    </citation>
    <scope>NUCLEOTIDE SEQUENCE [LARGE SCALE GENOMIC DNA]</scope>
    <source>
        <strain evidence="2 3">M27-SA2</strain>
    </source>
</reference>
<keyword evidence="1" id="KW-1133">Transmembrane helix</keyword>